<evidence type="ECO:0000259" key="6">
    <source>
        <dbReference type="Pfam" id="PF08386"/>
    </source>
</evidence>
<comment type="similarity">
    <text evidence="1">Belongs to the peptidase S33 family.</text>
</comment>
<dbReference type="EMBL" id="CP054929">
    <property type="protein sequence ID" value="QKW52248.1"/>
    <property type="molecule type" value="Genomic_DNA"/>
</dbReference>
<dbReference type="Gene3D" id="3.40.50.1820">
    <property type="entry name" value="alpha/beta hydrolase"/>
    <property type="match status" value="1"/>
</dbReference>
<evidence type="ECO:0000256" key="2">
    <source>
        <dbReference type="ARBA" id="ARBA00022729"/>
    </source>
</evidence>
<evidence type="ECO:0000256" key="1">
    <source>
        <dbReference type="ARBA" id="ARBA00010088"/>
    </source>
</evidence>
<keyword evidence="8" id="KW-1185">Reference proteome</keyword>
<sequence>MSRHIRSTALTSAALMLVVGATVAGCGGGDEGASGDRRESPTAAPLPRVPVDPDLPEHLTGQQVKWEACAAPTVLQGGGEKPGDAWQCGTLRAPLDYAKPRGETIDLALIRKPATEADRRIGSLVFNFGGPGGSGVATLPDFAEDYARLGERYDLVSFDPRGVGESAGVTCTSDAERDASAEVDSTPDDAAELERGLTDSRAYAAACQRASGKVLAHVDTENAARDLDLMRQVLRDRKLHYFGISYGTELGGTYAHLFPKNVGRAVLDAVVDPTSDTRAGALAHARGFQRALDNYLKDCAGKGAKCPVGDDPAEGRELIAALLGALDEEPLPTDDGDRVLTQSQALGGIATALYSEESWKYLSLGLQEAIETERGTILLALADSMAGRDESGRYDNGQPANSAITCRDTRQRFTPERVRAELPAFREVSPIFGEFMAWGMLGCTDWPVPGLREHPEVSAPGAAPILVIGTTGDPATPYEGARTMARELGEGVGVELTYRGEGHGAYNSGDDCTVRAVNDYLIDGTVPPSGTTCG</sequence>
<dbReference type="PROSITE" id="PS51257">
    <property type="entry name" value="PROKAR_LIPOPROTEIN"/>
    <property type="match status" value="1"/>
</dbReference>
<dbReference type="PANTHER" id="PTHR43248">
    <property type="entry name" value="2-SUCCINYL-6-HYDROXY-2,4-CYCLOHEXADIENE-1-CARBOXYLATE SYNTHASE"/>
    <property type="match status" value="1"/>
</dbReference>
<protein>
    <submittedName>
        <fullName evidence="7">Alpha/beta fold hydrolase</fullName>
    </submittedName>
</protein>
<feature type="domain" description="Peptidase S33 tripeptidyl aminopeptidase-like C-terminal" evidence="6">
    <location>
        <begin position="429"/>
        <end position="533"/>
    </location>
</feature>
<dbReference type="InterPro" id="IPR013595">
    <property type="entry name" value="Pept_S33_TAP-like_C"/>
</dbReference>
<dbReference type="PANTHER" id="PTHR43248:SF29">
    <property type="entry name" value="TRIPEPTIDYL AMINOPEPTIDASE"/>
    <property type="match status" value="1"/>
</dbReference>
<keyword evidence="3 7" id="KW-0378">Hydrolase</keyword>
<name>A0A7H8NEV8_9ACTN</name>
<proteinExistence type="inferred from homology"/>
<gene>
    <name evidence="7" type="ORF">HUT08_24960</name>
</gene>
<feature type="region of interest" description="Disordered" evidence="4">
    <location>
        <begin position="29"/>
        <end position="56"/>
    </location>
</feature>
<evidence type="ECO:0000256" key="3">
    <source>
        <dbReference type="ARBA" id="ARBA00022801"/>
    </source>
</evidence>
<feature type="region of interest" description="Disordered" evidence="4">
    <location>
        <begin position="167"/>
        <end position="187"/>
    </location>
</feature>
<dbReference type="SUPFAM" id="SSF53474">
    <property type="entry name" value="alpha/beta-Hydrolases"/>
    <property type="match status" value="1"/>
</dbReference>
<evidence type="ECO:0000313" key="7">
    <source>
        <dbReference type="EMBL" id="QKW52248.1"/>
    </source>
</evidence>
<reference evidence="7 8" key="1">
    <citation type="submission" date="2020-06" db="EMBL/GenBank/DDBJ databases">
        <title>Genome mining for natural products.</title>
        <authorList>
            <person name="Zhang B."/>
            <person name="Shi J."/>
            <person name="Ge H."/>
        </authorList>
    </citation>
    <scope>NUCLEOTIDE SEQUENCE [LARGE SCALE GENOMIC DNA]</scope>
    <source>
        <strain evidence="7 8">NA00687</strain>
    </source>
</reference>
<dbReference type="AlphaFoldDB" id="A0A7H8NEV8"/>
<keyword evidence="2 5" id="KW-0732">Signal</keyword>
<evidence type="ECO:0000256" key="5">
    <source>
        <dbReference type="SAM" id="SignalP"/>
    </source>
</evidence>
<organism evidence="7 8">
    <name type="scientific">Streptomyces buecherae</name>
    <dbReference type="NCBI Taxonomy" id="2763006"/>
    <lineage>
        <taxon>Bacteria</taxon>
        <taxon>Bacillati</taxon>
        <taxon>Actinomycetota</taxon>
        <taxon>Actinomycetes</taxon>
        <taxon>Kitasatosporales</taxon>
        <taxon>Streptomycetaceae</taxon>
        <taxon>Streptomyces</taxon>
    </lineage>
</organism>
<dbReference type="Pfam" id="PF08386">
    <property type="entry name" value="Abhydrolase_4"/>
    <property type="match status" value="1"/>
</dbReference>
<feature type="signal peptide" evidence="5">
    <location>
        <begin position="1"/>
        <end position="24"/>
    </location>
</feature>
<dbReference type="Proteomes" id="UP000509303">
    <property type="component" value="Chromosome"/>
</dbReference>
<dbReference type="InterPro" id="IPR051601">
    <property type="entry name" value="Serine_prot/Carboxylest_S33"/>
</dbReference>
<evidence type="ECO:0000256" key="4">
    <source>
        <dbReference type="SAM" id="MobiDB-lite"/>
    </source>
</evidence>
<accession>A0A7H8NEV8</accession>
<feature type="chain" id="PRO_5039708971" evidence="5">
    <location>
        <begin position="25"/>
        <end position="534"/>
    </location>
</feature>
<dbReference type="InterPro" id="IPR029058">
    <property type="entry name" value="AB_hydrolase_fold"/>
</dbReference>
<evidence type="ECO:0000313" key="8">
    <source>
        <dbReference type="Proteomes" id="UP000509303"/>
    </source>
</evidence>
<dbReference type="RefSeq" id="WP_176163953.1">
    <property type="nucleotide sequence ID" value="NZ_CP054929.1"/>
</dbReference>
<dbReference type="GO" id="GO:0016787">
    <property type="term" value="F:hydrolase activity"/>
    <property type="evidence" value="ECO:0007669"/>
    <property type="project" value="UniProtKB-KW"/>
</dbReference>